<name>A0ABY4GGT9_9BACI</name>
<dbReference type="RefSeq" id="WP_244740515.1">
    <property type="nucleotide sequence ID" value="NZ_CP095071.1"/>
</dbReference>
<organism evidence="2 3">
    <name type="scientific">Gracilibacillus salinarum</name>
    <dbReference type="NCBI Taxonomy" id="2932255"/>
    <lineage>
        <taxon>Bacteria</taxon>
        <taxon>Bacillati</taxon>
        <taxon>Bacillota</taxon>
        <taxon>Bacilli</taxon>
        <taxon>Bacillales</taxon>
        <taxon>Bacillaceae</taxon>
        <taxon>Gracilibacillus</taxon>
    </lineage>
</organism>
<sequence length="61" mass="6819">MNIGNIDRALFAGLFVATIIFISEFFFPETNSFISILIGALAALFGYLIGDKLFLKEKEEK</sequence>
<feature type="transmembrane region" description="Helical" evidence="1">
    <location>
        <begin position="9"/>
        <end position="27"/>
    </location>
</feature>
<evidence type="ECO:0000313" key="3">
    <source>
        <dbReference type="Proteomes" id="UP000831537"/>
    </source>
</evidence>
<keyword evidence="1" id="KW-0472">Membrane</keyword>
<proteinExistence type="predicted"/>
<keyword evidence="1" id="KW-1133">Transmembrane helix</keyword>
<evidence type="ECO:0000313" key="2">
    <source>
        <dbReference type="EMBL" id="UOQ83543.1"/>
    </source>
</evidence>
<dbReference type="Proteomes" id="UP000831537">
    <property type="component" value="Chromosome"/>
</dbReference>
<accession>A0ABY4GGT9</accession>
<feature type="transmembrane region" description="Helical" evidence="1">
    <location>
        <begin position="33"/>
        <end position="55"/>
    </location>
</feature>
<evidence type="ECO:0000256" key="1">
    <source>
        <dbReference type="SAM" id="Phobius"/>
    </source>
</evidence>
<keyword evidence="3" id="KW-1185">Reference proteome</keyword>
<gene>
    <name evidence="2" type="ORF">MUN87_12325</name>
</gene>
<keyword evidence="1" id="KW-0812">Transmembrane</keyword>
<reference evidence="2 3" key="1">
    <citation type="submission" date="2022-04" db="EMBL/GenBank/DDBJ databases">
        <title>Gracilibacillus sp. isolated from saltern.</title>
        <authorList>
            <person name="Won M."/>
            <person name="Lee C.-M."/>
            <person name="Woen H.-Y."/>
            <person name="Kwon S.-W."/>
        </authorList>
    </citation>
    <scope>NUCLEOTIDE SEQUENCE [LARGE SCALE GENOMIC DNA]</scope>
    <source>
        <strain evidence="2 3">SSPM10-3</strain>
    </source>
</reference>
<protein>
    <submittedName>
        <fullName evidence="2">Uncharacterized protein</fullName>
    </submittedName>
</protein>
<dbReference type="EMBL" id="CP095071">
    <property type="protein sequence ID" value="UOQ83543.1"/>
    <property type="molecule type" value="Genomic_DNA"/>
</dbReference>